<organism evidence="1 2">
    <name type="scientific">Liparis tanakae</name>
    <name type="common">Tanaka's snailfish</name>
    <dbReference type="NCBI Taxonomy" id="230148"/>
    <lineage>
        <taxon>Eukaryota</taxon>
        <taxon>Metazoa</taxon>
        <taxon>Chordata</taxon>
        <taxon>Craniata</taxon>
        <taxon>Vertebrata</taxon>
        <taxon>Euteleostomi</taxon>
        <taxon>Actinopterygii</taxon>
        <taxon>Neopterygii</taxon>
        <taxon>Teleostei</taxon>
        <taxon>Neoteleostei</taxon>
        <taxon>Acanthomorphata</taxon>
        <taxon>Eupercaria</taxon>
        <taxon>Perciformes</taxon>
        <taxon>Cottioidei</taxon>
        <taxon>Cottales</taxon>
        <taxon>Liparidae</taxon>
        <taxon>Liparis</taxon>
    </lineage>
</organism>
<reference evidence="1 2" key="1">
    <citation type="submission" date="2019-03" db="EMBL/GenBank/DDBJ databases">
        <title>First draft genome of Liparis tanakae, snailfish: a comprehensive survey of snailfish specific genes.</title>
        <authorList>
            <person name="Kim W."/>
            <person name="Song I."/>
            <person name="Jeong J.-H."/>
            <person name="Kim D."/>
            <person name="Kim S."/>
            <person name="Ryu S."/>
            <person name="Song J.Y."/>
            <person name="Lee S.K."/>
        </authorList>
    </citation>
    <scope>NUCLEOTIDE SEQUENCE [LARGE SCALE GENOMIC DNA]</scope>
    <source>
        <tissue evidence="1">Muscle</tissue>
    </source>
</reference>
<dbReference type="EMBL" id="SRLO01000097">
    <property type="protein sequence ID" value="TNN76003.1"/>
    <property type="molecule type" value="Genomic_DNA"/>
</dbReference>
<dbReference type="Proteomes" id="UP000314294">
    <property type="component" value="Unassembled WGS sequence"/>
</dbReference>
<sequence>MSGERSPMPNEKLPNGASAALHQARGVGSHMVPKLTKTRAKCPRLAYCNKAYDLIFSQLQRSLFRTTFDRLAAGAGFVRDSCRKITFITYALRKLCAEEGDERDEEEDEEEEWWWRAIRRRFTLKRNSMPAPVDICFHRCAHPM</sequence>
<keyword evidence="2" id="KW-1185">Reference proteome</keyword>
<name>A0A4Z2IFW8_9TELE</name>
<evidence type="ECO:0000313" key="2">
    <source>
        <dbReference type="Proteomes" id="UP000314294"/>
    </source>
</evidence>
<gene>
    <name evidence="1" type="ORF">EYF80_013766</name>
</gene>
<evidence type="ECO:0000313" key="1">
    <source>
        <dbReference type="EMBL" id="TNN76003.1"/>
    </source>
</evidence>
<proteinExistence type="predicted"/>
<dbReference type="AlphaFoldDB" id="A0A4Z2IFW8"/>
<comment type="caution">
    <text evidence="1">The sequence shown here is derived from an EMBL/GenBank/DDBJ whole genome shotgun (WGS) entry which is preliminary data.</text>
</comment>
<protein>
    <submittedName>
        <fullName evidence="1">Uncharacterized protein</fullName>
    </submittedName>
</protein>
<accession>A0A4Z2IFW8</accession>